<keyword evidence="3" id="KW-1185">Reference proteome</keyword>
<keyword evidence="1" id="KW-1133">Transmembrane helix</keyword>
<evidence type="ECO:0000313" key="3">
    <source>
        <dbReference type="Proteomes" id="UP001295684"/>
    </source>
</evidence>
<keyword evidence="1" id="KW-0812">Transmembrane</keyword>
<organism evidence="2 3">
    <name type="scientific">Euplotes crassus</name>
    <dbReference type="NCBI Taxonomy" id="5936"/>
    <lineage>
        <taxon>Eukaryota</taxon>
        <taxon>Sar</taxon>
        <taxon>Alveolata</taxon>
        <taxon>Ciliophora</taxon>
        <taxon>Intramacronucleata</taxon>
        <taxon>Spirotrichea</taxon>
        <taxon>Hypotrichia</taxon>
        <taxon>Euplotida</taxon>
        <taxon>Euplotidae</taxon>
        <taxon>Moneuplotes</taxon>
    </lineage>
</organism>
<feature type="transmembrane region" description="Helical" evidence="1">
    <location>
        <begin position="143"/>
        <end position="163"/>
    </location>
</feature>
<comment type="caution">
    <text evidence="2">The sequence shown here is derived from an EMBL/GenBank/DDBJ whole genome shotgun (WGS) entry which is preliminary data.</text>
</comment>
<dbReference type="Proteomes" id="UP001295684">
    <property type="component" value="Unassembled WGS sequence"/>
</dbReference>
<evidence type="ECO:0000256" key="1">
    <source>
        <dbReference type="SAM" id="Phobius"/>
    </source>
</evidence>
<reference evidence="2" key="1">
    <citation type="submission" date="2023-07" db="EMBL/GenBank/DDBJ databases">
        <authorList>
            <consortium name="AG Swart"/>
            <person name="Singh M."/>
            <person name="Singh A."/>
            <person name="Seah K."/>
            <person name="Emmerich C."/>
        </authorList>
    </citation>
    <scope>NUCLEOTIDE SEQUENCE</scope>
    <source>
        <strain evidence="2">DP1</strain>
    </source>
</reference>
<protein>
    <submittedName>
        <fullName evidence="2">Uncharacterized protein</fullName>
    </submittedName>
</protein>
<keyword evidence="1" id="KW-0472">Membrane</keyword>
<sequence>MLTFLKPRSSNFLVKSSWRHFSAKPKIKKEWARMHLLAYLASFMIGGKIVYDLDQLIEDSEKYIMGVPKDMQEDLREMKYYKDDINYRLMCDIEIEIMLRHCKIWFNGTYNIINPYMKLYPIISVLAFLLQFRYFSRRGWYSLPITTTSICFIWVISTTLLNLDKLVSYCEACDRFKNIYSELTTIKKSK</sequence>
<dbReference type="AlphaFoldDB" id="A0AAD2D6C5"/>
<proteinExistence type="predicted"/>
<gene>
    <name evidence="2" type="ORF">ECRASSUSDP1_LOCUS23737</name>
</gene>
<accession>A0AAD2D6C5</accession>
<feature type="transmembrane region" description="Helical" evidence="1">
    <location>
        <begin position="119"/>
        <end position="136"/>
    </location>
</feature>
<name>A0AAD2D6C5_EUPCR</name>
<evidence type="ECO:0000313" key="2">
    <source>
        <dbReference type="EMBL" id="CAI2382267.1"/>
    </source>
</evidence>
<dbReference type="EMBL" id="CAMPGE010024427">
    <property type="protein sequence ID" value="CAI2382267.1"/>
    <property type="molecule type" value="Genomic_DNA"/>
</dbReference>